<accession>A0A3B0VVA6</accession>
<dbReference type="Gene3D" id="2.30.40.10">
    <property type="entry name" value="Urease, subunit C, domain 1"/>
    <property type="match status" value="1"/>
</dbReference>
<reference evidence="6" key="1">
    <citation type="submission" date="2018-06" db="EMBL/GenBank/DDBJ databases">
        <authorList>
            <person name="Zhirakovskaya E."/>
        </authorList>
    </citation>
    <scope>NUCLEOTIDE SEQUENCE</scope>
</reference>
<gene>
    <name evidence="6" type="ORF">MNBD_DELTA04-890</name>
</gene>
<protein>
    <submittedName>
        <fullName evidence="6">Uncharacterized protein</fullName>
    </submittedName>
</protein>
<dbReference type="PANTHER" id="PTHR43794">
    <property type="entry name" value="AMINOHYDROLASE SSNA-RELATED"/>
    <property type="match status" value="1"/>
</dbReference>
<dbReference type="AlphaFoldDB" id="A0A3B0VVA6"/>
<evidence type="ECO:0000256" key="3">
    <source>
        <dbReference type="ARBA" id="ARBA00022833"/>
    </source>
</evidence>
<dbReference type="Pfam" id="PF01979">
    <property type="entry name" value="Amidohydro_1"/>
    <property type="match status" value="1"/>
</dbReference>
<dbReference type="InterPro" id="IPR006680">
    <property type="entry name" value="Amidohydro-rel"/>
</dbReference>
<dbReference type="GO" id="GO:0046872">
    <property type="term" value="F:metal ion binding"/>
    <property type="evidence" value="ECO:0007669"/>
    <property type="project" value="UniProtKB-KW"/>
</dbReference>
<dbReference type="EMBL" id="UOEY01000022">
    <property type="protein sequence ID" value="VAW36216.1"/>
    <property type="molecule type" value="Genomic_DNA"/>
</dbReference>
<evidence type="ECO:0000259" key="5">
    <source>
        <dbReference type="Pfam" id="PF22039"/>
    </source>
</evidence>
<dbReference type="InterPro" id="IPR011059">
    <property type="entry name" value="Metal-dep_hydrolase_composite"/>
</dbReference>
<evidence type="ECO:0000259" key="4">
    <source>
        <dbReference type="Pfam" id="PF01979"/>
    </source>
</evidence>
<feature type="domain" description="Amidohydrolase-related" evidence="4">
    <location>
        <begin position="79"/>
        <end position="399"/>
    </location>
</feature>
<feature type="domain" description="Aminodeoxyfutalosine deaminase/Imidazolonepropionase-like composite" evidence="5">
    <location>
        <begin position="44"/>
        <end position="69"/>
    </location>
</feature>
<keyword evidence="2" id="KW-0378">Hydrolase</keyword>
<dbReference type="Pfam" id="PF22039">
    <property type="entry name" value="HUTI_composite_bact"/>
    <property type="match status" value="1"/>
</dbReference>
<organism evidence="6">
    <name type="scientific">hydrothermal vent metagenome</name>
    <dbReference type="NCBI Taxonomy" id="652676"/>
    <lineage>
        <taxon>unclassified sequences</taxon>
        <taxon>metagenomes</taxon>
        <taxon>ecological metagenomes</taxon>
    </lineage>
</organism>
<dbReference type="InterPro" id="IPR032466">
    <property type="entry name" value="Metal_Hydrolase"/>
</dbReference>
<dbReference type="GO" id="GO:0016810">
    <property type="term" value="F:hydrolase activity, acting on carbon-nitrogen (but not peptide) bonds"/>
    <property type="evidence" value="ECO:0007669"/>
    <property type="project" value="InterPro"/>
</dbReference>
<evidence type="ECO:0000313" key="6">
    <source>
        <dbReference type="EMBL" id="VAW36216.1"/>
    </source>
</evidence>
<proteinExistence type="predicted"/>
<keyword evidence="1" id="KW-0479">Metal-binding</keyword>
<sequence length="427" mass="46130">MPDSSRNRGSWTTPWFDPYPLVKPIILHRAPWLVTVARPVPAAGAVAVAGGRILAVGEFTELQAEYPGAGVRDHHNCALVPPLVNAHIHLELSHLGQPGPNPVPESFTAWVAELLARREQLGATGENVVAAARQMLDQQYRSGVIALADIGNTDTTAKLAGDEPGVLYHFREFLGLTRNVARENLAVLAGEPEMNRCTAHAPYSTHADLITGLKRRARQLGHLFPLHVAESAAENELVSSGSGELKDFLRQRGFWDDSFQPTGIDNSGSVRYLHQLGILDERTLCVHCVHVGREEVRLLAAGKTKVCLCPGSNRFLGVGRAPVDLFLQHGILPALGTDSLASNRELSMWREMRLLQEDHPDLDPAAILAMATLGGATALGIEQDYGTLEHGKSADFLAVPLPDGIKAPGQLLNYLVTGGPAIQPVWI</sequence>
<dbReference type="PANTHER" id="PTHR43794:SF11">
    <property type="entry name" value="AMIDOHYDROLASE-RELATED DOMAIN-CONTAINING PROTEIN"/>
    <property type="match status" value="1"/>
</dbReference>
<keyword evidence="3" id="KW-0862">Zinc</keyword>
<evidence type="ECO:0000256" key="1">
    <source>
        <dbReference type="ARBA" id="ARBA00022723"/>
    </source>
</evidence>
<dbReference type="SUPFAM" id="SSF51556">
    <property type="entry name" value="Metallo-dependent hydrolases"/>
    <property type="match status" value="1"/>
</dbReference>
<name>A0A3B0VVA6_9ZZZZ</name>
<dbReference type="InterPro" id="IPR050287">
    <property type="entry name" value="MTA/SAH_deaminase"/>
</dbReference>
<dbReference type="SUPFAM" id="SSF51338">
    <property type="entry name" value="Composite domain of metallo-dependent hydrolases"/>
    <property type="match status" value="1"/>
</dbReference>
<dbReference type="Gene3D" id="3.20.20.140">
    <property type="entry name" value="Metal-dependent hydrolases"/>
    <property type="match status" value="1"/>
</dbReference>
<dbReference type="InterPro" id="IPR054418">
    <property type="entry name" value="MQNX/HUTI_composite_N"/>
</dbReference>
<evidence type="ECO:0000256" key="2">
    <source>
        <dbReference type="ARBA" id="ARBA00022801"/>
    </source>
</evidence>